<name>A0AAN9M8W8_CANGL</name>
<dbReference type="EMBL" id="JAYMYQ010000002">
    <property type="protein sequence ID" value="KAK7350007.1"/>
    <property type="molecule type" value="Genomic_DNA"/>
</dbReference>
<proteinExistence type="predicted"/>
<feature type="transmembrane region" description="Helical" evidence="1">
    <location>
        <begin position="37"/>
        <end position="56"/>
    </location>
</feature>
<dbReference type="SUPFAM" id="SSF103256">
    <property type="entry name" value="Hypothetical protein TM0160"/>
    <property type="match status" value="1"/>
</dbReference>
<dbReference type="Proteomes" id="UP001367508">
    <property type="component" value="Unassembled WGS sequence"/>
</dbReference>
<protein>
    <submittedName>
        <fullName evidence="2">Uncharacterized protein</fullName>
    </submittedName>
</protein>
<gene>
    <name evidence="2" type="ORF">VNO77_08013</name>
</gene>
<evidence type="ECO:0000313" key="2">
    <source>
        <dbReference type="EMBL" id="KAK7350007.1"/>
    </source>
</evidence>
<sequence>MCFDLPSYCIAFGGIYLFAVEMPSVLLMVAIRNVPTVRLVIVLGQFVKHILLSCILPRLEMRTNVSFDLRPSHAINMAVRCKIKTAMENAFLGIVSNKKDNIATRVKLGWDTWLVRGLERRLLGAIDKLKKEDNEFS</sequence>
<feature type="transmembrane region" description="Helical" evidence="1">
    <location>
        <begin position="7"/>
        <end position="31"/>
    </location>
</feature>
<evidence type="ECO:0000313" key="3">
    <source>
        <dbReference type="Proteomes" id="UP001367508"/>
    </source>
</evidence>
<keyword evidence="1" id="KW-0812">Transmembrane</keyword>
<keyword evidence="1" id="KW-1133">Transmembrane helix</keyword>
<comment type="caution">
    <text evidence="2">The sequence shown here is derived from an EMBL/GenBank/DDBJ whole genome shotgun (WGS) entry which is preliminary data.</text>
</comment>
<accession>A0AAN9M8W8</accession>
<organism evidence="2 3">
    <name type="scientific">Canavalia gladiata</name>
    <name type="common">Sword bean</name>
    <name type="synonym">Dolichos gladiatus</name>
    <dbReference type="NCBI Taxonomy" id="3824"/>
    <lineage>
        <taxon>Eukaryota</taxon>
        <taxon>Viridiplantae</taxon>
        <taxon>Streptophyta</taxon>
        <taxon>Embryophyta</taxon>
        <taxon>Tracheophyta</taxon>
        <taxon>Spermatophyta</taxon>
        <taxon>Magnoliopsida</taxon>
        <taxon>eudicotyledons</taxon>
        <taxon>Gunneridae</taxon>
        <taxon>Pentapetalae</taxon>
        <taxon>rosids</taxon>
        <taxon>fabids</taxon>
        <taxon>Fabales</taxon>
        <taxon>Fabaceae</taxon>
        <taxon>Papilionoideae</taxon>
        <taxon>50 kb inversion clade</taxon>
        <taxon>NPAAA clade</taxon>
        <taxon>indigoferoid/millettioid clade</taxon>
        <taxon>Phaseoleae</taxon>
        <taxon>Canavalia</taxon>
    </lineage>
</organism>
<keyword evidence="3" id="KW-1185">Reference proteome</keyword>
<dbReference type="AlphaFoldDB" id="A0AAN9M8W8"/>
<evidence type="ECO:0000256" key="1">
    <source>
        <dbReference type="SAM" id="Phobius"/>
    </source>
</evidence>
<dbReference type="InterPro" id="IPR036104">
    <property type="entry name" value="BFN_sf"/>
</dbReference>
<dbReference type="GO" id="GO:0004518">
    <property type="term" value="F:nuclease activity"/>
    <property type="evidence" value="ECO:0007669"/>
    <property type="project" value="InterPro"/>
</dbReference>
<keyword evidence="1" id="KW-0472">Membrane</keyword>
<reference evidence="2 3" key="1">
    <citation type="submission" date="2024-01" db="EMBL/GenBank/DDBJ databases">
        <title>The genomes of 5 underutilized Papilionoideae crops provide insights into root nodulation and disease resistanc.</title>
        <authorList>
            <person name="Jiang F."/>
        </authorList>
    </citation>
    <scope>NUCLEOTIDE SEQUENCE [LARGE SCALE GENOMIC DNA]</scope>
    <source>
        <strain evidence="2">LVBAO_FW01</strain>
        <tissue evidence="2">Leaves</tissue>
    </source>
</reference>